<feature type="domain" description="XdhC- CoxI" evidence="2">
    <location>
        <begin position="54"/>
        <end position="119"/>
    </location>
</feature>
<dbReference type="PANTHER" id="PTHR30388:SF4">
    <property type="entry name" value="MOLYBDENUM COFACTOR INSERTION CHAPERONE PAOD"/>
    <property type="match status" value="1"/>
</dbReference>
<dbReference type="Proteomes" id="UP000237881">
    <property type="component" value="Unassembled WGS sequence"/>
</dbReference>
<protein>
    <submittedName>
        <fullName evidence="4">XshC-Cox1-family protein</fullName>
    </submittedName>
</protein>
<feature type="region of interest" description="Disordered" evidence="1">
    <location>
        <begin position="18"/>
        <end position="38"/>
    </location>
</feature>
<evidence type="ECO:0000313" key="5">
    <source>
        <dbReference type="Proteomes" id="UP000237881"/>
    </source>
</evidence>
<dbReference type="InterPro" id="IPR003777">
    <property type="entry name" value="XdhC_CoxI"/>
</dbReference>
<dbReference type="InterPro" id="IPR052698">
    <property type="entry name" value="MoCofactor_Util/Proc"/>
</dbReference>
<name>A0ABD6W656_RATRA</name>
<gene>
    <name evidence="4" type="ORF">C5C04_12480</name>
</gene>
<dbReference type="Gene3D" id="3.40.50.720">
    <property type="entry name" value="NAD(P)-binding Rossmann-like Domain"/>
    <property type="match status" value="1"/>
</dbReference>
<feature type="domain" description="XdhC Rossmann" evidence="3">
    <location>
        <begin position="240"/>
        <end position="382"/>
    </location>
</feature>
<organism evidence="4 5">
    <name type="scientific">Rathayibacter rathayi</name>
    <name type="common">Corynebacterium rathayi</name>
    <dbReference type="NCBI Taxonomy" id="33887"/>
    <lineage>
        <taxon>Bacteria</taxon>
        <taxon>Bacillati</taxon>
        <taxon>Actinomycetota</taxon>
        <taxon>Actinomycetes</taxon>
        <taxon>Micrococcales</taxon>
        <taxon>Microbacteriaceae</taxon>
        <taxon>Rathayibacter</taxon>
    </lineage>
</organism>
<dbReference type="EMBL" id="PSUL01000036">
    <property type="protein sequence ID" value="PPF11144.1"/>
    <property type="molecule type" value="Genomic_DNA"/>
</dbReference>
<evidence type="ECO:0000259" key="2">
    <source>
        <dbReference type="Pfam" id="PF02625"/>
    </source>
</evidence>
<feature type="compositionally biased region" description="Pro residues" evidence="1">
    <location>
        <begin position="23"/>
        <end position="33"/>
    </location>
</feature>
<accession>A0ABD6W656</accession>
<evidence type="ECO:0000313" key="4">
    <source>
        <dbReference type="EMBL" id="PPF11144.1"/>
    </source>
</evidence>
<comment type="caution">
    <text evidence="4">The sequence shown here is derived from an EMBL/GenBank/DDBJ whole genome shotgun (WGS) entry which is preliminary data.</text>
</comment>
<dbReference type="Pfam" id="PF13478">
    <property type="entry name" value="XdhC_C"/>
    <property type="match status" value="1"/>
</dbReference>
<evidence type="ECO:0000256" key="1">
    <source>
        <dbReference type="SAM" id="MobiDB-lite"/>
    </source>
</evidence>
<dbReference type="PANTHER" id="PTHR30388">
    <property type="entry name" value="ALDEHYDE OXIDOREDUCTASE MOLYBDENUM COFACTOR ASSEMBLY PROTEIN"/>
    <property type="match status" value="1"/>
</dbReference>
<sequence length="405" mass="41645">MDRPYTRHVSCVCAPVGSSAPSPLRPAAPAPSPPDREEEAAVLELAAALLERVEAGGSVAVVTVTHVFGSAPRALGSSMAVDAEGRAIGSISGGCVEAQAYALAQEVLGTSGSAAEHFGFDDEAAFDAGLSCGGQLRVFGQLVDSGSTAVLAELRAARAGRSAALAIVVGGPLELVGLVLTGATRLQDVVGPQLDEDTAGRILAQRARRLASGRSATVEILCRGAELEIAYIVQAERPRLLIFGAVDFSAALCSAGALLGYRVTVCDARPVFATAERFAGADEVVVAWPSDYLASTAVDSRTVIAVLTHDEKFDIPLLETALTLPVAYVGAMGSRRTHERRLGLLRDAGVTEEALARLHSPIGLDIGASTPEETAVSILAEVLAVRTGTTGEPLAGRTGPIHAGR</sequence>
<dbReference type="Pfam" id="PF02625">
    <property type="entry name" value="XdhC_CoxI"/>
    <property type="match status" value="1"/>
</dbReference>
<proteinExistence type="predicted"/>
<dbReference type="InterPro" id="IPR027051">
    <property type="entry name" value="XdhC_Rossmann_dom"/>
</dbReference>
<dbReference type="AlphaFoldDB" id="A0ABD6W656"/>
<reference evidence="4 5" key="1">
    <citation type="submission" date="2018-02" db="EMBL/GenBank/DDBJ databases">
        <title>Bacteriophage NCPPB3778 and a type I-E CRISPR drive the evolution of the US Biological Select Agent, Rathayibacter toxicus.</title>
        <authorList>
            <person name="Davis E.W.II."/>
            <person name="Tabima J.F."/>
            <person name="Weisberg A.J."/>
            <person name="Lopes L.D."/>
            <person name="Wiseman M.S."/>
            <person name="Wiseman M.S."/>
            <person name="Pupko T."/>
            <person name="Belcher M.S."/>
            <person name="Sechler A.J."/>
            <person name="Tancos M.A."/>
            <person name="Schroeder B.K."/>
            <person name="Murray T.D."/>
            <person name="Luster D.G."/>
            <person name="Schneider W.L."/>
            <person name="Rogers E."/>
            <person name="Andreote F.D."/>
            <person name="Grunwald N.J."/>
            <person name="Putnam M.L."/>
            <person name="Chang J.H."/>
        </authorList>
    </citation>
    <scope>NUCLEOTIDE SEQUENCE [LARGE SCALE GENOMIC DNA]</scope>
    <source>
        <strain evidence="4 5">AY1I9</strain>
    </source>
</reference>
<evidence type="ECO:0000259" key="3">
    <source>
        <dbReference type="Pfam" id="PF13478"/>
    </source>
</evidence>